<keyword evidence="2 5" id="KW-0812">Transmembrane</keyword>
<dbReference type="RefSeq" id="WP_282217998.1">
    <property type="nucleotide sequence ID" value="NZ_CP118246.1"/>
</dbReference>
<dbReference type="PANTHER" id="PTHR30386:SF26">
    <property type="entry name" value="TRANSPORT PROTEIN COMB"/>
    <property type="match status" value="1"/>
</dbReference>
<dbReference type="PRINTS" id="PR01490">
    <property type="entry name" value="RTXTOXIND"/>
</dbReference>
<reference evidence="6 7" key="1">
    <citation type="submission" date="2023-02" db="EMBL/GenBank/DDBJ databases">
        <title>Devosia algicola sp. nov., isolated from the phycosphere of marine algae.</title>
        <authorList>
            <person name="Kim J.M."/>
            <person name="Lee J.K."/>
            <person name="Choi B.J."/>
            <person name="Bayburt H."/>
            <person name="Jeon C.O."/>
        </authorList>
    </citation>
    <scope>NUCLEOTIDE SEQUENCE [LARGE SCALE GENOMIC DNA]</scope>
    <source>
        <strain evidence="6 7">G20-9</strain>
    </source>
</reference>
<keyword evidence="4 5" id="KW-0472">Membrane</keyword>
<dbReference type="Proteomes" id="UP001220530">
    <property type="component" value="Chromosome"/>
</dbReference>
<accession>A0ABY7YK96</accession>
<name>A0ABY7YK96_9HYPH</name>
<keyword evidence="3 5" id="KW-1133">Transmembrane helix</keyword>
<evidence type="ECO:0000256" key="2">
    <source>
        <dbReference type="ARBA" id="ARBA00022692"/>
    </source>
</evidence>
<proteinExistence type="predicted"/>
<sequence length="149" mass="16067">MTLVAPDETADGTGSHSSFFVPRTDHIGRSANTIFILVTLFGFAAFFTWASTTSVEQVTRASGRVIPTEQNQNVQHLEGGIISEILVHEGDLVQAGDVLVRVQNSFNLAELRQIKVDLAAQEVRFARLDAEATGAAEFAPPKQDAQALS</sequence>
<dbReference type="PANTHER" id="PTHR30386">
    <property type="entry name" value="MEMBRANE FUSION SUBUNIT OF EMRAB-TOLC MULTIDRUG EFFLUX PUMP"/>
    <property type="match status" value="1"/>
</dbReference>
<dbReference type="SUPFAM" id="SSF111369">
    <property type="entry name" value="HlyD-like secretion proteins"/>
    <property type="match status" value="1"/>
</dbReference>
<evidence type="ECO:0000256" key="3">
    <source>
        <dbReference type="ARBA" id="ARBA00022989"/>
    </source>
</evidence>
<evidence type="ECO:0000313" key="7">
    <source>
        <dbReference type="Proteomes" id="UP001220530"/>
    </source>
</evidence>
<feature type="transmembrane region" description="Helical" evidence="5">
    <location>
        <begin position="33"/>
        <end position="50"/>
    </location>
</feature>
<evidence type="ECO:0000256" key="4">
    <source>
        <dbReference type="ARBA" id="ARBA00023136"/>
    </source>
</evidence>
<dbReference type="Gene3D" id="2.40.50.100">
    <property type="match status" value="1"/>
</dbReference>
<protein>
    <submittedName>
        <fullName evidence="6">Biotin/lipoyl-binding protein</fullName>
    </submittedName>
</protein>
<organism evidence="6 7">
    <name type="scientific">Devosia algicola</name>
    <dbReference type="NCBI Taxonomy" id="3026418"/>
    <lineage>
        <taxon>Bacteria</taxon>
        <taxon>Pseudomonadati</taxon>
        <taxon>Pseudomonadota</taxon>
        <taxon>Alphaproteobacteria</taxon>
        <taxon>Hyphomicrobiales</taxon>
        <taxon>Devosiaceae</taxon>
        <taxon>Devosia</taxon>
    </lineage>
</organism>
<evidence type="ECO:0000256" key="1">
    <source>
        <dbReference type="ARBA" id="ARBA00004167"/>
    </source>
</evidence>
<dbReference type="EMBL" id="CP118246">
    <property type="protein sequence ID" value="WDR01588.1"/>
    <property type="molecule type" value="Genomic_DNA"/>
</dbReference>
<keyword evidence="7" id="KW-1185">Reference proteome</keyword>
<evidence type="ECO:0000313" key="6">
    <source>
        <dbReference type="EMBL" id="WDR01588.1"/>
    </source>
</evidence>
<comment type="subcellular location">
    <subcellularLocation>
        <location evidence="1">Membrane</location>
        <topology evidence="1">Single-pass membrane protein</topology>
    </subcellularLocation>
</comment>
<gene>
    <name evidence="6" type="ORF">PSQ19_12465</name>
</gene>
<dbReference type="InterPro" id="IPR050739">
    <property type="entry name" value="MFP"/>
</dbReference>
<evidence type="ECO:0000256" key="5">
    <source>
        <dbReference type="SAM" id="Phobius"/>
    </source>
</evidence>